<reference evidence="7" key="1">
    <citation type="submission" date="2022-07" db="EMBL/GenBank/DDBJ databases">
        <authorList>
            <person name="Otstavnykh N."/>
            <person name="Isaeva M."/>
            <person name="Bystritskaya E."/>
        </authorList>
    </citation>
    <scope>NUCLEOTIDE SEQUENCE</scope>
    <source>
        <strain evidence="7">KCTC 52189</strain>
    </source>
</reference>
<keyword evidence="5 6" id="KW-0472">Membrane</keyword>
<keyword evidence="6" id="KW-0915">Sodium</keyword>
<feature type="transmembrane region" description="Helical" evidence="6">
    <location>
        <begin position="124"/>
        <end position="144"/>
    </location>
</feature>
<dbReference type="PANTHER" id="PTHR30341">
    <property type="entry name" value="SODIUM ION/PROTON ANTIPORTER NHAA-RELATED"/>
    <property type="match status" value="1"/>
</dbReference>
<feature type="transmembrane region" description="Helical" evidence="6">
    <location>
        <begin position="98"/>
        <end position="118"/>
    </location>
</feature>
<comment type="function">
    <text evidence="6">Na(+)/H(+) antiporter that extrudes sodium in exchange for external protons.</text>
</comment>
<comment type="catalytic activity">
    <reaction evidence="6">
        <text>Na(+)(in) + 2 H(+)(out) = Na(+)(out) + 2 H(+)(in)</text>
        <dbReference type="Rhea" id="RHEA:29251"/>
        <dbReference type="ChEBI" id="CHEBI:15378"/>
        <dbReference type="ChEBI" id="CHEBI:29101"/>
    </reaction>
</comment>
<feature type="transmembrane region" description="Helical" evidence="6">
    <location>
        <begin position="213"/>
        <end position="239"/>
    </location>
</feature>
<evidence type="ECO:0000256" key="5">
    <source>
        <dbReference type="ARBA" id="ARBA00023136"/>
    </source>
</evidence>
<sequence>MAQKVLGIPSDIFAGLLLATAALAGILFENISALAPYYDALLGEYATVAVADLEISKPLLLWINDGLMAVFFLLVALEIKREVKAGALSNWQAAALPVYGALGGIVIPSLIFLAIVGIDSAEARGWAIPAATDIAFALGVLSLFGNKVPPVLKTFLLALAVVDDLAAIVIIALFYTSSLSVMALSIAAVCLAVLLAMNLLGSRNWLGYFIVGLILWTAVLKSGVHATLAGVALGFAIPFERDGRGRSLALDTEHELHPWVSFLILPVFAFANAGVPLAGLSLETLMHPLSLGVAAGLFVGKQLGVFGVVWLAVRSGLATRPEELSWRKLYGAACLAGIGFTMSLFIGSLAFTDVESQNAVRIGVLSGSILSGLLGAIVLSQARVVRPARIEA</sequence>
<organism evidence="7 8">
    <name type="scientific">Marimonas arenosa</name>
    <dbReference type="NCBI Taxonomy" id="1795305"/>
    <lineage>
        <taxon>Bacteria</taxon>
        <taxon>Pseudomonadati</taxon>
        <taxon>Pseudomonadota</taxon>
        <taxon>Alphaproteobacteria</taxon>
        <taxon>Rhodobacterales</taxon>
        <taxon>Paracoccaceae</taxon>
        <taxon>Marimonas</taxon>
    </lineage>
</organism>
<dbReference type="Pfam" id="PF06965">
    <property type="entry name" value="Na_H_antiport_1"/>
    <property type="match status" value="1"/>
</dbReference>
<evidence type="ECO:0000256" key="4">
    <source>
        <dbReference type="ARBA" id="ARBA00022989"/>
    </source>
</evidence>
<evidence type="ECO:0000256" key="2">
    <source>
        <dbReference type="ARBA" id="ARBA00022475"/>
    </source>
</evidence>
<keyword evidence="2 6" id="KW-1003">Cell membrane</keyword>
<comment type="caution">
    <text evidence="7">The sequence shown here is derived from an EMBL/GenBank/DDBJ whole genome shotgun (WGS) entry which is preliminary data.</text>
</comment>
<protein>
    <recommendedName>
        <fullName evidence="6">Na(+)/H(+) antiporter NhaA</fullName>
    </recommendedName>
    <alternativeName>
        <fullName evidence="6">Sodium/proton antiporter NhaA</fullName>
    </alternativeName>
</protein>
<keyword evidence="6" id="KW-0739">Sodium transport</keyword>
<dbReference type="GO" id="GO:0015385">
    <property type="term" value="F:sodium:proton antiporter activity"/>
    <property type="evidence" value="ECO:0007669"/>
    <property type="project" value="UniProtKB-UniRule"/>
</dbReference>
<comment type="subcellular location">
    <subcellularLocation>
        <location evidence="1">Cell inner membrane</location>
        <topology evidence="1">Multi-pass membrane protein</topology>
    </subcellularLocation>
    <subcellularLocation>
        <location evidence="6">Cell membrane</location>
        <topology evidence="6">Multi-pass membrane protein</topology>
    </subcellularLocation>
</comment>
<evidence type="ECO:0000313" key="7">
    <source>
        <dbReference type="EMBL" id="MDQ2089220.1"/>
    </source>
</evidence>
<dbReference type="NCBIfam" id="NF007111">
    <property type="entry name" value="PRK09560.1"/>
    <property type="match status" value="1"/>
</dbReference>
<dbReference type="NCBIfam" id="NF007112">
    <property type="entry name" value="PRK09561.1"/>
    <property type="match status" value="1"/>
</dbReference>
<feature type="transmembrane region" description="Helical" evidence="6">
    <location>
        <begin position="329"/>
        <end position="352"/>
    </location>
</feature>
<dbReference type="PANTHER" id="PTHR30341:SF0">
    <property type="entry name" value="NA(+)_H(+) ANTIPORTER NHAA"/>
    <property type="match status" value="1"/>
</dbReference>
<proteinExistence type="inferred from homology"/>
<evidence type="ECO:0000256" key="3">
    <source>
        <dbReference type="ARBA" id="ARBA00022692"/>
    </source>
</evidence>
<evidence type="ECO:0000313" key="8">
    <source>
        <dbReference type="Proteomes" id="UP001226762"/>
    </source>
</evidence>
<feature type="transmembrane region" description="Helical" evidence="6">
    <location>
        <begin position="259"/>
        <end position="282"/>
    </location>
</feature>
<reference evidence="7" key="2">
    <citation type="submission" date="2023-02" db="EMBL/GenBank/DDBJ databases">
        <title>'Rhodoalgimonas zhirmunskyi' gen. nov., isolated from a red alga.</title>
        <authorList>
            <person name="Nedashkovskaya O.I."/>
            <person name="Otstavnykh N.Y."/>
            <person name="Bystritskaya E.P."/>
            <person name="Balabanova L.A."/>
            <person name="Isaeva M.P."/>
        </authorList>
    </citation>
    <scope>NUCLEOTIDE SEQUENCE</scope>
    <source>
        <strain evidence="7">KCTC 52189</strain>
    </source>
</reference>
<dbReference type="InterPro" id="IPR023171">
    <property type="entry name" value="Na/H_antiporter_dom_sf"/>
</dbReference>
<keyword evidence="6" id="KW-0050">Antiport</keyword>
<dbReference type="InterPro" id="IPR004670">
    <property type="entry name" value="NhaA"/>
</dbReference>
<gene>
    <name evidence="6 7" type="primary">nhaA</name>
    <name evidence="7" type="ORF">NO357_04815</name>
</gene>
<feature type="transmembrane region" description="Helical" evidence="6">
    <location>
        <begin position="156"/>
        <end position="175"/>
    </location>
</feature>
<feature type="transmembrane region" description="Helical" evidence="6">
    <location>
        <begin position="289"/>
        <end position="313"/>
    </location>
</feature>
<feature type="transmembrane region" description="Helical" evidence="6">
    <location>
        <begin position="58"/>
        <end position="77"/>
    </location>
</feature>
<dbReference type="GO" id="GO:0006885">
    <property type="term" value="P:regulation of pH"/>
    <property type="evidence" value="ECO:0007669"/>
    <property type="project" value="UniProtKB-UniRule"/>
</dbReference>
<feature type="transmembrane region" description="Helical" evidence="6">
    <location>
        <begin position="12"/>
        <end position="38"/>
    </location>
</feature>
<keyword evidence="4 6" id="KW-1133">Transmembrane helix</keyword>
<dbReference type="Proteomes" id="UP001226762">
    <property type="component" value="Unassembled WGS sequence"/>
</dbReference>
<dbReference type="AlphaFoldDB" id="A0AAE3WB53"/>
<keyword evidence="3 6" id="KW-0812">Transmembrane</keyword>
<dbReference type="Gene3D" id="1.20.1530.10">
    <property type="entry name" value="Na+/H+ antiporter like domain"/>
    <property type="match status" value="1"/>
</dbReference>
<dbReference type="NCBIfam" id="TIGR00773">
    <property type="entry name" value="NhaA"/>
    <property type="match status" value="1"/>
</dbReference>
<feature type="transmembrane region" description="Helical" evidence="6">
    <location>
        <begin position="181"/>
        <end position="201"/>
    </location>
</feature>
<keyword evidence="6" id="KW-0406">Ion transport</keyword>
<evidence type="ECO:0000256" key="1">
    <source>
        <dbReference type="ARBA" id="ARBA00004429"/>
    </source>
</evidence>
<feature type="transmembrane region" description="Helical" evidence="6">
    <location>
        <begin position="359"/>
        <end position="379"/>
    </location>
</feature>
<accession>A0AAE3WB53</accession>
<dbReference type="HAMAP" id="MF_01844">
    <property type="entry name" value="NhaA"/>
    <property type="match status" value="1"/>
</dbReference>
<dbReference type="EMBL" id="JANHAX010000001">
    <property type="protein sequence ID" value="MDQ2089220.1"/>
    <property type="molecule type" value="Genomic_DNA"/>
</dbReference>
<evidence type="ECO:0000256" key="6">
    <source>
        <dbReference type="HAMAP-Rule" id="MF_01844"/>
    </source>
</evidence>
<dbReference type="GO" id="GO:0005886">
    <property type="term" value="C:plasma membrane"/>
    <property type="evidence" value="ECO:0007669"/>
    <property type="project" value="UniProtKB-SubCell"/>
</dbReference>
<keyword evidence="8" id="KW-1185">Reference proteome</keyword>
<keyword evidence="6" id="KW-0813">Transport</keyword>
<name>A0AAE3WB53_9RHOB</name>
<comment type="similarity">
    <text evidence="6">Belongs to the NhaA Na(+)/H(+) (TC 2.A.33) antiporter family.</text>
</comment>
<dbReference type="RefSeq" id="WP_306734471.1">
    <property type="nucleotide sequence ID" value="NZ_JANHAX010000001.1"/>
</dbReference>